<evidence type="ECO:0000313" key="4">
    <source>
        <dbReference type="EMBL" id="TKW01385.1"/>
    </source>
</evidence>
<sequence length="891" mass="101826">MNKIGTQVTLDETKAGNGFHLLVVFSRNRFRLSAETVNTCLNSILGGKKESFMAEELEEQIFKFKVSSREVGFLIVNQGLVLCDLFKLSFFLLNDDGFAKALKFAKQDSGPLYYWQSAKKKEIHVVVPVQREKFYPAPRKSVFQRMQNLPRQSVFERLQIPRKAAPRFEPWHWNRSKRQKISDPRYPRYPRANISEYVHAWTEKDQLPSANRSRRFSPHWLTCWHCNQVGHNFQTCSRRLSLQKFTAAFASRPGSSFSSVIDENGWPRDIGLRWFKAGQKMSTGIAQESPPGTIPLKNLGKIEWRIRGDTPSPSSSLPHSTPQQQPDPNQELLHPSLAEDREQEHSATSMAFLNVDPEPLMFPGFNRVLVQGRPKFTRVVTPRSSPANEDLAIVTVSNFPPVGLIEDDYELRIKEIQRSPFHRTQAFVRLNRVTNRDALVQHSPLQSNGLSFVFVRHNRGPNARRVLFNRECWLLLIGFPIDSRDIEDIRDAIKSFERLICWQKDNVMARVVVKVRVTELEDIPHYLVFSEGDDFEGISTTVQVEIMQQNMLGGQLPDEDIPPPGYDDDFVFPGLQAHNANDNHQMPQQQIQVQQNPPMDAQMHNHQQQVALPDLNDDPEEEDHIQEQMQQLMEDLENQAPEQMELQQDQQQEVMDLQLNYNNRMDPGWAARVGKAKVDKAENPDWQHIWAHLFPTNDTPKQVTTIPADWAPFFINKLSTPSRFDWARAFLTSNAIALLSSSATNLNMISFQLPMACSQHDLPKCSLSELKDNESNEDSPADNPCQQKKMRREEPQVEIQARRSPRIRLRNAGFKHSNCTSKKCLACATVPPTLSSKAMMTVGTDHCKISKEKLTEEALKTKKQKQAPIGAGRSAESRNKDSIEEGEGSTV</sequence>
<dbReference type="Pfam" id="PF24530">
    <property type="entry name" value="DUF7597"/>
    <property type="match status" value="1"/>
</dbReference>
<feature type="coiled-coil region" evidence="1">
    <location>
        <begin position="626"/>
        <end position="653"/>
    </location>
</feature>
<accession>A0A4U6TK76</accession>
<dbReference type="Proteomes" id="UP000298652">
    <property type="component" value="Chromosome 8"/>
</dbReference>
<feature type="compositionally biased region" description="Low complexity" evidence="2">
    <location>
        <begin position="311"/>
        <end position="326"/>
    </location>
</feature>
<organism evidence="4 5">
    <name type="scientific">Setaria viridis</name>
    <name type="common">Green bristlegrass</name>
    <name type="synonym">Setaria italica subsp. viridis</name>
    <dbReference type="NCBI Taxonomy" id="4556"/>
    <lineage>
        <taxon>Eukaryota</taxon>
        <taxon>Viridiplantae</taxon>
        <taxon>Streptophyta</taxon>
        <taxon>Embryophyta</taxon>
        <taxon>Tracheophyta</taxon>
        <taxon>Spermatophyta</taxon>
        <taxon>Magnoliopsida</taxon>
        <taxon>Liliopsida</taxon>
        <taxon>Poales</taxon>
        <taxon>Poaceae</taxon>
        <taxon>PACMAD clade</taxon>
        <taxon>Panicoideae</taxon>
        <taxon>Panicodae</taxon>
        <taxon>Paniceae</taxon>
        <taxon>Cenchrinae</taxon>
        <taxon>Setaria</taxon>
    </lineage>
</organism>
<dbReference type="PANTHER" id="PTHR33075:SF7">
    <property type="entry name" value="OS02G0303350 PROTEIN"/>
    <property type="match status" value="1"/>
</dbReference>
<feature type="domain" description="DUF7597" evidence="3">
    <location>
        <begin position="404"/>
        <end position="465"/>
    </location>
</feature>
<dbReference type="EMBL" id="CM016559">
    <property type="protein sequence ID" value="TKW01385.1"/>
    <property type="molecule type" value="Genomic_DNA"/>
</dbReference>
<evidence type="ECO:0000256" key="1">
    <source>
        <dbReference type="SAM" id="Coils"/>
    </source>
</evidence>
<name>A0A4U6TK76_SETVI</name>
<gene>
    <name evidence="4" type="ORF">SEVIR_8G176600v2</name>
</gene>
<feature type="region of interest" description="Disordered" evidence="2">
    <location>
        <begin position="307"/>
        <end position="331"/>
    </location>
</feature>
<dbReference type="OMA" id="YIFEVHM"/>
<proteinExistence type="predicted"/>
<feature type="region of interest" description="Disordered" evidence="2">
    <location>
        <begin position="858"/>
        <end position="891"/>
    </location>
</feature>
<keyword evidence="1" id="KW-0175">Coiled coil</keyword>
<reference evidence="4" key="1">
    <citation type="submission" date="2019-03" db="EMBL/GenBank/DDBJ databases">
        <title>WGS assembly of Setaria viridis.</title>
        <authorList>
            <person name="Huang P."/>
            <person name="Jenkins J."/>
            <person name="Grimwood J."/>
            <person name="Barry K."/>
            <person name="Healey A."/>
            <person name="Mamidi S."/>
            <person name="Sreedasyam A."/>
            <person name="Shu S."/>
            <person name="Feldman M."/>
            <person name="Wu J."/>
            <person name="Yu Y."/>
            <person name="Chen C."/>
            <person name="Johnson J."/>
            <person name="Rokhsar D."/>
            <person name="Baxter I."/>
            <person name="Schmutz J."/>
            <person name="Brutnell T."/>
            <person name="Kellogg E."/>
        </authorList>
    </citation>
    <scope>NUCLEOTIDE SEQUENCE [LARGE SCALE GENOMIC DNA]</scope>
</reference>
<dbReference type="InterPro" id="IPR056018">
    <property type="entry name" value="DUF7597"/>
</dbReference>
<protein>
    <recommendedName>
        <fullName evidence="3">DUF7597 domain-containing protein</fullName>
    </recommendedName>
</protein>
<feature type="region of interest" description="Disordered" evidence="2">
    <location>
        <begin position="769"/>
        <end position="804"/>
    </location>
</feature>
<dbReference type="Gramene" id="TKW01385">
    <property type="protein sequence ID" value="TKW01385"/>
    <property type="gene ID" value="SEVIR_8G176600v2"/>
</dbReference>
<evidence type="ECO:0000256" key="2">
    <source>
        <dbReference type="SAM" id="MobiDB-lite"/>
    </source>
</evidence>
<evidence type="ECO:0000313" key="5">
    <source>
        <dbReference type="Proteomes" id="UP000298652"/>
    </source>
</evidence>
<evidence type="ECO:0000259" key="3">
    <source>
        <dbReference type="Pfam" id="PF24530"/>
    </source>
</evidence>
<keyword evidence="5" id="KW-1185">Reference proteome</keyword>
<dbReference type="AlphaFoldDB" id="A0A4U6TK76"/>
<dbReference type="PANTHER" id="PTHR33075">
    <property type="entry name" value="OS02G0499800 PROTEIN"/>
    <property type="match status" value="1"/>
</dbReference>